<dbReference type="InterPro" id="IPR029058">
    <property type="entry name" value="AB_hydrolase_fold"/>
</dbReference>
<dbReference type="InterPro" id="IPR000073">
    <property type="entry name" value="AB_hydrolase_1"/>
</dbReference>
<evidence type="ECO:0000313" key="3">
    <source>
        <dbReference type="EMBL" id="GLH70563.1"/>
    </source>
</evidence>
<dbReference type="Gene3D" id="3.40.50.1820">
    <property type="entry name" value="alpha/beta hydrolase"/>
    <property type="match status" value="1"/>
</dbReference>
<organism evidence="3 4">
    <name type="scientific">Geothrix rubra</name>
    <dbReference type="NCBI Taxonomy" id="2927977"/>
    <lineage>
        <taxon>Bacteria</taxon>
        <taxon>Pseudomonadati</taxon>
        <taxon>Acidobacteriota</taxon>
        <taxon>Holophagae</taxon>
        <taxon>Holophagales</taxon>
        <taxon>Holophagaceae</taxon>
        <taxon>Geothrix</taxon>
    </lineage>
</organism>
<comment type="caution">
    <text evidence="3">The sequence shown here is derived from an EMBL/GenBank/DDBJ whole genome shotgun (WGS) entry which is preliminary data.</text>
</comment>
<keyword evidence="4" id="KW-1185">Reference proteome</keyword>
<dbReference type="SUPFAM" id="SSF53474">
    <property type="entry name" value="alpha/beta-Hydrolases"/>
    <property type="match status" value="1"/>
</dbReference>
<keyword evidence="1" id="KW-0808">Transferase</keyword>
<evidence type="ECO:0000259" key="2">
    <source>
        <dbReference type="Pfam" id="PF00561"/>
    </source>
</evidence>
<dbReference type="Pfam" id="PF00561">
    <property type="entry name" value="Abhydrolase_1"/>
    <property type="match status" value="1"/>
</dbReference>
<feature type="domain" description="AB hydrolase-1" evidence="2">
    <location>
        <begin position="34"/>
        <end position="146"/>
    </location>
</feature>
<dbReference type="RefSeq" id="WP_285725905.1">
    <property type="nucleotide sequence ID" value="NZ_BSDD01000004.1"/>
</dbReference>
<dbReference type="InterPro" id="IPR008220">
    <property type="entry name" value="HAT_MetX-like"/>
</dbReference>
<name>A0ABQ5Q7F8_9BACT</name>
<proteinExistence type="predicted"/>
<gene>
    <name evidence="3" type="primary">metX</name>
    <name evidence="3" type="ORF">GETHPA_20960</name>
</gene>
<protein>
    <submittedName>
        <fullName evidence="3">Homoserine O-acetyltransferase</fullName>
    </submittedName>
</protein>
<dbReference type="PANTHER" id="PTHR32268:SF11">
    <property type="entry name" value="HOMOSERINE O-ACETYLTRANSFERASE"/>
    <property type="match status" value="1"/>
</dbReference>
<accession>A0ABQ5Q7F8</accession>
<evidence type="ECO:0000256" key="1">
    <source>
        <dbReference type="ARBA" id="ARBA00022679"/>
    </source>
</evidence>
<reference evidence="3 4" key="1">
    <citation type="journal article" date="2023" name="Antonie Van Leeuwenhoek">
        <title>Mesoterricola silvestris gen. nov., sp. nov., Mesoterricola sediminis sp. nov., Geothrix oryzae sp. nov., Geothrix edaphica sp. nov., Geothrix rubra sp. nov., and Geothrix limicola sp. nov., six novel members of Acidobacteriota isolated from soils.</title>
        <authorList>
            <person name="Itoh H."/>
            <person name="Sugisawa Y."/>
            <person name="Mise K."/>
            <person name="Xu Z."/>
            <person name="Kuniyasu M."/>
            <person name="Ushijima N."/>
            <person name="Kawano K."/>
            <person name="Kobayashi E."/>
            <person name="Shiratori Y."/>
            <person name="Masuda Y."/>
            <person name="Senoo K."/>
        </authorList>
    </citation>
    <scope>NUCLEOTIDE SEQUENCE [LARGE SCALE GENOMIC DNA]</scope>
    <source>
        <strain evidence="3 4">Red803</strain>
    </source>
</reference>
<dbReference type="Proteomes" id="UP001165089">
    <property type="component" value="Unassembled WGS sequence"/>
</dbReference>
<dbReference type="EMBL" id="BSDD01000004">
    <property type="protein sequence ID" value="GLH70563.1"/>
    <property type="molecule type" value="Genomic_DNA"/>
</dbReference>
<evidence type="ECO:0000313" key="4">
    <source>
        <dbReference type="Proteomes" id="UP001165089"/>
    </source>
</evidence>
<sequence>MTAATALPPITLENGQSLSMDIAWRRIGQGPLRVLVVHALTGGVFPDGPKGWWGPLFAPDAPLAADRATVWAPNLPGSCYGSTGPRKGEPFPDLTPRDMAGALAAWIEAEDLRFDAALGGSLGGMVILELALRLPERIGTLGVIGAGGRSDAWLLGQNHVQRRILEDPSLPDDTAIALARHAAMLTFRTPDSLNARFAEGGIQGWLDHHGRALADRFTRESYLALLKAWDAHDLGRGRGGLVPALRGLRAPLHLLGIDSDQLFVPALVRELAEAAREAGADVRLDWLHTPHGHDAFLMEWGQVATWLDRLLDGVAP</sequence>
<dbReference type="PANTHER" id="PTHR32268">
    <property type="entry name" value="HOMOSERINE O-ACETYLTRANSFERASE"/>
    <property type="match status" value="1"/>
</dbReference>